<sequence length="208" mass="23539">MKSDSLWGDPTKSSDVIDLESIEKITLNWLVDPFAGLRVESQFIDESDTLKACYVNPMRITESFGIARVIYKNMNAEISSRIGAAFKQSLNRNFITDTLNMSRGSDMTNDGGVEFVSDAIIPFKENATYTGRFSLYKALFYSEANSLVGLPNENDWKMVDAVFDNILSVKIGEYFTMNLNIQVLYDKEVDLKTRIKETLGIGINYKFL</sequence>
<proteinExistence type="predicted"/>
<accession>A0A350HA88</accession>
<dbReference type="AlphaFoldDB" id="A0A350HA88"/>
<dbReference type="Proteomes" id="UP000264062">
    <property type="component" value="Unassembled WGS sequence"/>
</dbReference>
<organism evidence="1 2">
    <name type="scientific">candidate division WOR-3 bacterium</name>
    <dbReference type="NCBI Taxonomy" id="2052148"/>
    <lineage>
        <taxon>Bacteria</taxon>
        <taxon>Bacteria division WOR-3</taxon>
    </lineage>
</organism>
<comment type="caution">
    <text evidence="1">The sequence shown here is derived from an EMBL/GenBank/DDBJ whole genome shotgun (WGS) entry which is preliminary data.</text>
</comment>
<dbReference type="EMBL" id="DMZY01000136">
    <property type="protein sequence ID" value="HAV92454.1"/>
    <property type="molecule type" value="Genomic_DNA"/>
</dbReference>
<gene>
    <name evidence="1" type="ORF">DCW38_04655</name>
</gene>
<reference evidence="1 2" key="1">
    <citation type="journal article" date="2018" name="Nat. Biotechnol.">
        <title>A standardized bacterial taxonomy based on genome phylogeny substantially revises the tree of life.</title>
        <authorList>
            <person name="Parks D.H."/>
            <person name="Chuvochina M."/>
            <person name="Waite D.W."/>
            <person name="Rinke C."/>
            <person name="Skarshewski A."/>
            <person name="Chaumeil P.A."/>
            <person name="Hugenholtz P."/>
        </authorList>
    </citation>
    <scope>NUCLEOTIDE SEQUENCE [LARGE SCALE GENOMIC DNA]</scope>
    <source>
        <strain evidence="1">UBA9956</strain>
    </source>
</reference>
<evidence type="ECO:0000313" key="2">
    <source>
        <dbReference type="Proteomes" id="UP000264062"/>
    </source>
</evidence>
<name>A0A350HA88_UNCW3</name>
<evidence type="ECO:0000313" key="1">
    <source>
        <dbReference type="EMBL" id="HAV92454.1"/>
    </source>
</evidence>
<evidence type="ECO:0008006" key="3">
    <source>
        <dbReference type="Google" id="ProtNLM"/>
    </source>
</evidence>
<protein>
    <recommendedName>
        <fullName evidence="3">DUF3078 domain-containing protein</fullName>
    </recommendedName>
</protein>